<evidence type="ECO:0000313" key="3">
    <source>
        <dbReference type="Proteomes" id="UP000657918"/>
    </source>
</evidence>
<dbReference type="GO" id="GO:0080124">
    <property type="term" value="F:pheophytinase activity"/>
    <property type="evidence" value="ECO:0007669"/>
    <property type="project" value="InterPro"/>
</dbReference>
<dbReference type="Proteomes" id="UP000657918">
    <property type="component" value="Unassembled WGS sequence"/>
</dbReference>
<dbReference type="EMBL" id="JADGMS010000009">
    <property type="protein sequence ID" value="KAF9675540.1"/>
    <property type="molecule type" value="Genomic_DNA"/>
</dbReference>
<dbReference type="Gene3D" id="3.40.50.1820">
    <property type="entry name" value="alpha/beta hydrolase"/>
    <property type="match status" value="1"/>
</dbReference>
<dbReference type="Pfam" id="PF12697">
    <property type="entry name" value="Abhydrolase_6"/>
    <property type="match status" value="1"/>
</dbReference>
<dbReference type="OrthoDB" id="408373at2759"/>
<name>A0A835JQE8_9ROSI</name>
<protein>
    <recommendedName>
        <fullName evidence="1">AB hydrolase-1 domain-containing protein</fullName>
    </recommendedName>
</protein>
<feature type="domain" description="AB hydrolase-1" evidence="1">
    <location>
        <begin position="173"/>
        <end position="442"/>
    </location>
</feature>
<dbReference type="InterPro" id="IPR044211">
    <property type="entry name" value="PPH_chloroplastic"/>
</dbReference>
<dbReference type="FunFam" id="3.40.50.1820:FF:000136">
    <property type="entry name" value="Pheophytinase, chloroplastic"/>
    <property type="match status" value="1"/>
</dbReference>
<dbReference type="PANTHER" id="PTHR47280:SF1">
    <property type="entry name" value="PHEOPHYTINASE, CHLOROPLASTIC"/>
    <property type="match status" value="1"/>
</dbReference>
<dbReference type="PANTHER" id="PTHR47280">
    <property type="entry name" value="PHEOPHYTINASE, CHLOROPLASTIC"/>
    <property type="match status" value="1"/>
</dbReference>
<accession>A0A835JQE8</accession>
<gene>
    <name evidence="2" type="ORF">SADUNF_Sadunf09G0042800</name>
</gene>
<dbReference type="SUPFAM" id="SSF53474">
    <property type="entry name" value="alpha/beta-Hydrolases"/>
    <property type="match status" value="1"/>
</dbReference>
<keyword evidence="3" id="KW-1185">Reference proteome</keyword>
<comment type="caution">
    <text evidence="2">The sequence shown here is derived from an EMBL/GenBank/DDBJ whole genome shotgun (WGS) entry which is preliminary data.</text>
</comment>
<evidence type="ECO:0000313" key="2">
    <source>
        <dbReference type="EMBL" id="KAF9675540.1"/>
    </source>
</evidence>
<dbReference type="GO" id="GO:0009507">
    <property type="term" value="C:chloroplast"/>
    <property type="evidence" value="ECO:0007669"/>
    <property type="project" value="TreeGrafter"/>
</dbReference>
<evidence type="ECO:0000259" key="1">
    <source>
        <dbReference type="Pfam" id="PF12697"/>
    </source>
</evidence>
<dbReference type="AlphaFoldDB" id="A0A835JQE8"/>
<proteinExistence type="predicted"/>
<dbReference type="InterPro" id="IPR029058">
    <property type="entry name" value="AB_hydrolase_fold"/>
</dbReference>
<dbReference type="GO" id="GO:0015996">
    <property type="term" value="P:chlorophyll catabolic process"/>
    <property type="evidence" value="ECO:0007669"/>
    <property type="project" value="InterPro"/>
</dbReference>
<reference evidence="2 3" key="1">
    <citation type="submission" date="2020-10" db="EMBL/GenBank/DDBJ databases">
        <title>Plant Genome Project.</title>
        <authorList>
            <person name="Zhang R.-G."/>
        </authorList>
    </citation>
    <scope>NUCLEOTIDE SEQUENCE [LARGE SCALE GENOMIC DNA]</scope>
    <source>
        <strain evidence="2">FAFU-HL-1</strain>
        <tissue evidence="2">Leaf</tissue>
    </source>
</reference>
<organism evidence="2 3">
    <name type="scientific">Salix dunnii</name>
    <dbReference type="NCBI Taxonomy" id="1413687"/>
    <lineage>
        <taxon>Eukaryota</taxon>
        <taxon>Viridiplantae</taxon>
        <taxon>Streptophyta</taxon>
        <taxon>Embryophyta</taxon>
        <taxon>Tracheophyta</taxon>
        <taxon>Spermatophyta</taxon>
        <taxon>Magnoliopsida</taxon>
        <taxon>eudicotyledons</taxon>
        <taxon>Gunneridae</taxon>
        <taxon>Pentapetalae</taxon>
        <taxon>rosids</taxon>
        <taxon>fabids</taxon>
        <taxon>Malpighiales</taxon>
        <taxon>Salicaceae</taxon>
        <taxon>Saliceae</taxon>
        <taxon>Salix</taxon>
    </lineage>
</organism>
<sequence length="519" mass="57981">MRHDLLNQPSWGMEILTSSTASCCLVVNRKWKLAENGSNPCQLKLPTSRERKILFARTTQRSGSLRFSSVDKFLKNLNHGEGSRSLDSFGGLKNGNSKVFSGKSSGYVVGGEDDVGRITENGDSPTKVLIPGLPDESKGEYCAPISSCFWEWKPKLHVHYEKAGCENVNSSPVLFLPGFGVGSFHYEKQLKDLGRDHRVWAIDFLGQGMSLPVENPTLLSKDGVTSEGKDSVWGFGDEIEPWADELVFSMDLWQHQVRNFIEEVIGEPVYVVGNSLGGFVALYFAASNPHLVKGVTLLNATPFWGFLPNPIRSPVLARIFPWSGTFPLPANVRKLTEFFWQKISDPKSIAEILKQVYTDHSTNIDKVFSRILEITQHPAAAASFASIMCKMSNVPICLVYGKEDPWVKPVWGLQVKQQVPEAPYYEISPAGHCPHDEVPEAVNYLLRGWIKNLESHGSVALPLHDDAEVVENSIARDLEFVREGSRKSVIVRFFGSSFSFWNSFSSYIKSQFRKLQTES</sequence>
<dbReference type="InterPro" id="IPR000073">
    <property type="entry name" value="AB_hydrolase_1"/>
</dbReference>